<gene>
    <name evidence="1" type="ORF">SFRICE_032504</name>
</gene>
<name>A0A2H1VCE6_SPOFR</name>
<dbReference type="EMBL" id="ODYU01001609">
    <property type="protein sequence ID" value="SOQ38072.1"/>
    <property type="molecule type" value="Genomic_DNA"/>
</dbReference>
<sequence length="99" mass="10937">MEEIPIIQKSVCLNLKKYTKDKYLYIYNVPKIVIVDTGENHPMTFPALGEMRGNVILLLTKNCPVPNSALRAGAILTTTGEATLRSTTRYDACYAATNA</sequence>
<protein>
    <submittedName>
        <fullName evidence="1">SFRICE_032504</fullName>
    </submittedName>
</protein>
<reference evidence="1" key="1">
    <citation type="submission" date="2016-07" db="EMBL/GenBank/DDBJ databases">
        <authorList>
            <person name="Bretaudeau A."/>
        </authorList>
    </citation>
    <scope>NUCLEOTIDE SEQUENCE</scope>
    <source>
        <strain evidence="1">Rice</strain>
        <tissue evidence="1">Whole body</tissue>
    </source>
</reference>
<dbReference type="AlphaFoldDB" id="A0A2H1VCE6"/>
<accession>A0A2H1VCE6</accession>
<proteinExistence type="predicted"/>
<evidence type="ECO:0000313" key="1">
    <source>
        <dbReference type="EMBL" id="SOQ38072.1"/>
    </source>
</evidence>
<organism evidence="1">
    <name type="scientific">Spodoptera frugiperda</name>
    <name type="common">Fall armyworm</name>
    <dbReference type="NCBI Taxonomy" id="7108"/>
    <lineage>
        <taxon>Eukaryota</taxon>
        <taxon>Metazoa</taxon>
        <taxon>Ecdysozoa</taxon>
        <taxon>Arthropoda</taxon>
        <taxon>Hexapoda</taxon>
        <taxon>Insecta</taxon>
        <taxon>Pterygota</taxon>
        <taxon>Neoptera</taxon>
        <taxon>Endopterygota</taxon>
        <taxon>Lepidoptera</taxon>
        <taxon>Glossata</taxon>
        <taxon>Ditrysia</taxon>
        <taxon>Noctuoidea</taxon>
        <taxon>Noctuidae</taxon>
        <taxon>Amphipyrinae</taxon>
        <taxon>Spodoptera</taxon>
    </lineage>
</organism>